<protein>
    <submittedName>
        <fullName evidence="2">Uncharacterized protein</fullName>
    </submittedName>
</protein>
<sequence>MKPAQQSFNPRTREGATRKNTKVTGNTIVSIHAPVRVRLRTVAREQAKNWFQSTHP</sequence>
<accession>A0A8S5QDK8</accession>
<organism evidence="2">
    <name type="scientific">Siphoviridae sp. ctpnN3</name>
    <dbReference type="NCBI Taxonomy" id="2825677"/>
    <lineage>
        <taxon>Viruses</taxon>
        <taxon>Duplodnaviria</taxon>
        <taxon>Heunggongvirae</taxon>
        <taxon>Uroviricota</taxon>
        <taxon>Caudoviricetes</taxon>
    </lineage>
</organism>
<feature type="region of interest" description="Disordered" evidence="1">
    <location>
        <begin position="1"/>
        <end position="27"/>
    </location>
</feature>
<feature type="compositionally biased region" description="Polar residues" evidence="1">
    <location>
        <begin position="1"/>
        <end position="10"/>
    </location>
</feature>
<name>A0A8S5QDK8_9CAUD</name>
<evidence type="ECO:0000313" key="2">
    <source>
        <dbReference type="EMBL" id="DAE16861.1"/>
    </source>
</evidence>
<dbReference type="EMBL" id="BK015632">
    <property type="protein sequence ID" value="DAE16861.1"/>
    <property type="molecule type" value="Genomic_DNA"/>
</dbReference>
<evidence type="ECO:0000256" key="1">
    <source>
        <dbReference type="SAM" id="MobiDB-lite"/>
    </source>
</evidence>
<proteinExistence type="predicted"/>
<reference evidence="2" key="1">
    <citation type="journal article" date="2021" name="Proc. Natl. Acad. Sci. U.S.A.">
        <title>A Catalog of Tens of Thousands of Viruses from Human Metagenomes Reveals Hidden Associations with Chronic Diseases.</title>
        <authorList>
            <person name="Tisza M.J."/>
            <person name="Buck C.B."/>
        </authorList>
    </citation>
    <scope>NUCLEOTIDE SEQUENCE</scope>
    <source>
        <strain evidence="2">CtpnN3</strain>
    </source>
</reference>
<dbReference type="AntiFam" id="ANF00008">
    <property type="entry name" value="Translation of CRISPR region"/>
</dbReference>